<evidence type="ECO:0000313" key="3">
    <source>
        <dbReference type="EMBL" id="GMR45899.1"/>
    </source>
</evidence>
<proteinExistence type="predicted"/>
<keyword evidence="1" id="KW-0812">Transmembrane</keyword>
<dbReference type="AlphaFoldDB" id="A0AAN5HYX6"/>
<feature type="signal peptide" evidence="2">
    <location>
        <begin position="1"/>
        <end position="19"/>
    </location>
</feature>
<keyword evidence="1" id="KW-0472">Membrane</keyword>
<dbReference type="Proteomes" id="UP001328107">
    <property type="component" value="Unassembled WGS sequence"/>
</dbReference>
<feature type="transmembrane region" description="Helical" evidence="1">
    <location>
        <begin position="193"/>
        <end position="214"/>
    </location>
</feature>
<organism evidence="3 4">
    <name type="scientific">Pristionchus mayeri</name>
    <dbReference type="NCBI Taxonomy" id="1317129"/>
    <lineage>
        <taxon>Eukaryota</taxon>
        <taxon>Metazoa</taxon>
        <taxon>Ecdysozoa</taxon>
        <taxon>Nematoda</taxon>
        <taxon>Chromadorea</taxon>
        <taxon>Rhabditida</taxon>
        <taxon>Rhabditina</taxon>
        <taxon>Diplogasteromorpha</taxon>
        <taxon>Diplogasteroidea</taxon>
        <taxon>Neodiplogasteridae</taxon>
        <taxon>Pristionchus</taxon>
    </lineage>
</organism>
<comment type="caution">
    <text evidence="3">The sequence shown here is derived from an EMBL/GenBank/DDBJ whole genome shotgun (WGS) entry which is preliminary data.</text>
</comment>
<protein>
    <recommendedName>
        <fullName evidence="5">G protein-coupled receptor</fullName>
    </recommendedName>
</protein>
<keyword evidence="4" id="KW-1185">Reference proteome</keyword>
<feature type="chain" id="PRO_5042828333" description="G protein-coupled receptor" evidence="2">
    <location>
        <begin position="20"/>
        <end position="222"/>
    </location>
</feature>
<dbReference type="InterPro" id="IPR019429">
    <property type="entry name" value="7TM_GPCR_serpentine_rcpt_Sri"/>
</dbReference>
<dbReference type="EMBL" id="BTRK01000004">
    <property type="protein sequence ID" value="GMR45899.1"/>
    <property type="molecule type" value="Genomic_DNA"/>
</dbReference>
<name>A0AAN5HYX6_9BILA</name>
<reference evidence="4" key="1">
    <citation type="submission" date="2022-10" db="EMBL/GenBank/DDBJ databases">
        <title>Genome assembly of Pristionchus species.</title>
        <authorList>
            <person name="Yoshida K."/>
            <person name="Sommer R.J."/>
        </authorList>
    </citation>
    <scope>NUCLEOTIDE SEQUENCE [LARGE SCALE GENOMIC DNA]</scope>
    <source>
        <strain evidence="4">RS5460</strain>
    </source>
</reference>
<feature type="transmembrane region" description="Helical" evidence="1">
    <location>
        <begin position="131"/>
        <end position="151"/>
    </location>
</feature>
<keyword evidence="2" id="KW-0732">Signal</keyword>
<feature type="transmembrane region" description="Helical" evidence="1">
    <location>
        <begin position="12"/>
        <end position="34"/>
    </location>
</feature>
<sequence length="222" mass="24717">HLSDAFITFMMWYMHVVSAVTLTSSAGVVYLMLTKTPRHGKQLVKYLLLVQFFITLNDFVLGVLLCAIPLFPLPAGLCEGLLCRMGLPGHSGMILMFFSLGYVAASIVFCFHNKHNAVVELAKYRQLPPVVFRGFLLCAVTLPCVIFIFGYTATGDVAMEYILKEFPDYLWIFSSSRDVIAYSFTSNLPLVTAVYVTVAGGMTLIVSLCLFFVAHTFHLLSR</sequence>
<feature type="non-terminal residue" evidence="3">
    <location>
        <position position="1"/>
    </location>
</feature>
<feature type="transmembrane region" description="Helical" evidence="1">
    <location>
        <begin position="46"/>
        <end position="71"/>
    </location>
</feature>
<evidence type="ECO:0000256" key="2">
    <source>
        <dbReference type="SAM" id="SignalP"/>
    </source>
</evidence>
<evidence type="ECO:0000313" key="4">
    <source>
        <dbReference type="Proteomes" id="UP001328107"/>
    </source>
</evidence>
<evidence type="ECO:0008006" key="5">
    <source>
        <dbReference type="Google" id="ProtNLM"/>
    </source>
</evidence>
<keyword evidence="1" id="KW-1133">Transmembrane helix</keyword>
<accession>A0AAN5HYX6</accession>
<gene>
    <name evidence="3" type="ORF">PMAYCL1PPCAC_16094</name>
</gene>
<evidence type="ECO:0000256" key="1">
    <source>
        <dbReference type="SAM" id="Phobius"/>
    </source>
</evidence>
<dbReference type="PANTHER" id="PTHR45830">
    <property type="entry name" value="SERPENTINE RECEPTOR, CLASS I"/>
    <property type="match status" value="1"/>
</dbReference>
<feature type="non-terminal residue" evidence="3">
    <location>
        <position position="222"/>
    </location>
</feature>
<dbReference type="Pfam" id="PF10327">
    <property type="entry name" value="7TM_GPCR_Sri"/>
    <property type="match status" value="1"/>
</dbReference>
<feature type="transmembrane region" description="Helical" evidence="1">
    <location>
        <begin position="91"/>
        <end position="111"/>
    </location>
</feature>
<dbReference type="PANTHER" id="PTHR45830:SF15">
    <property type="entry name" value="SERPENTINE RECEPTOR, CLASS I"/>
    <property type="match status" value="1"/>
</dbReference>